<evidence type="ECO:0000313" key="1">
    <source>
        <dbReference type="EMBL" id="MFC5653867.1"/>
    </source>
</evidence>
<proteinExistence type="predicted"/>
<organism evidence="1 2">
    <name type="scientific">Paenibacillus solisilvae</name>
    <dbReference type="NCBI Taxonomy" id="2486751"/>
    <lineage>
        <taxon>Bacteria</taxon>
        <taxon>Bacillati</taxon>
        <taxon>Bacillota</taxon>
        <taxon>Bacilli</taxon>
        <taxon>Bacillales</taxon>
        <taxon>Paenibacillaceae</taxon>
        <taxon>Paenibacillus</taxon>
    </lineage>
</organism>
<sequence length="431" mass="50124">MTTMKLISKEKGIESVQKWFELPQSNKIKKAVYRRNHDINAPFYTLDLQWSKGIEVDLDALTGQIVEFRRKEPILDTGKPSEMDHDVFEILHSKVLDGLDKLELPVDASELLVFKKSVEGNNERFELEYARQRDGFNVRDYQRLYFAFNKKHDIVGLRVRWDDVEFVTIEKHLTIEEIKQKLSPEQLVLVYSPRQKNPIYACKDEWFDVATGRKTVSEELSVVRIIKWEQPINVKKKKIKAPSKPLISNKLFESLILEDGITEIDLTNPHPFKGELTEEEQKQSIEIAISCLQEQYPDESGHFALVKRSDKPMVESEFGNIVVRFHRVINGIPSLGTAIQIWVDRNKGKVLMVHDPQEMWEEKAGNKVDTSQDVIPVETAWSQLKDKIDLKLGYRLHPYNLLSESPQKRLATLEYELQCDWICDAITNEVY</sequence>
<reference evidence="2" key="1">
    <citation type="journal article" date="2019" name="Int. J. Syst. Evol. Microbiol.">
        <title>The Global Catalogue of Microorganisms (GCM) 10K type strain sequencing project: providing services to taxonomists for standard genome sequencing and annotation.</title>
        <authorList>
            <consortium name="The Broad Institute Genomics Platform"/>
            <consortium name="The Broad Institute Genome Sequencing Center for Infectious Disease"/>
            <person name="Wu L."/>
            <person name="Ma J."/>
        </authorList>
    </citation>
    <scope>NUCLEOTIDE SEQUENCE [LARGE SCALE GENOMIC DNA]</scope>
    <source>
        <strain evidence="2">CGMCC 1.3240</strain>
    </source>
</reference>
<accession>A0ABW0W9A4</accession>
<dbReference type="RefSeq" id="WP_379192871.1">
    <property type="nucleotide sequence ID" value="NZ_JBHSOW010000150.1"/>
</dbReference>
<evidence type="ECO:0000313" key="2">
    <source>
        <dbReference type="Proteomes" id="UP001596047"/>
    </source>
</evidence>
<evidence type="ECO:0008006" key="3">
    <source>
        <dbReference type="Google" id="ProtNLM"/>
    </source>
</evidence>
<comment type="caution">
    <text evidence="1">The sequence shown here is derived from an EMBL/GenBank/DDBJ whole genome shotgun (WGS) entry which is preliminary data.</text>
</comment>
<gene>
    <name evidence="1" type="ORF">ACFPYJ_33110</name>
</gene>
<protein>
    <recommendedName>
        <fullName evidence="3">DUF4901 domain-containing protein</fullName>
    </recommendedName>
</protein>
<dbReference type="EMBL" id="JBHSOW010000150">
    <property type="protein sequence ID" value="MFC5653867.1"/>
    <property type="molecule type" value="Genomic_DNA"/>
</dbReference>
<name>A0ABW0W9A4_9BACL</name>
<keyword evidence="2" id="KW-1185">Reference proteome</keyword>
<dbReference type="Proteomes" id="UP001596047">
    <property type="component" value="Unassembled WGS sequence"/>
</dbReference>